<evidence type="ECO:0000256" key="1">
    <source>
        <dbReference type="SAM" id="Phobius"/>
    </source>
</evidence>
<feature type="transmembrane region" description="Helical" evidence="1">
    <location>
        <begin position="98"/>
        <end position="115"/>
    </location>
</feature>
<dbReference type="PANTHER" id="PTHR37314">
    <property type="entry name" value="SLR0142 PROTEIN"/>
    <property type="match status" value="1"/>
</dbReference>
<feature type="transmembrane region" description="Helical" evidence="1">
    <location>
        <begin position="20"/>
        <end position="43"/>
    </location>
</feature>
<evidence type="ECO:0000313" key="2">
    <source>
        <dbReference type="EMBL" id="KJL42280.1"/>
    </source>
</evidence>
<dbReference type="AlphaFoldDB" id="A0A0M2H7B7"/>
<dbReference type="EMBL" id="JYJA01000035">
    <property type="protein sequence ID" value="KJL42280.1"/>
    <property type="molecule type" value="Genomic_DNA"/>
</dbReference>
<organism evidence="2 3">
    <name type="scientific">Microbacterium trichothecenolyticum</name>
    <name type="common">Aureobacterium trichothecenolyticum</name>
    <dbReference type="NCBI Taxonomy" id="69370"/>
    <lineage>
        <taxon>Bacteria</taxon>
        <taxon>Bacillati</taxon>
        <taxon>Actinomycetota</taxon>
        <taxon>Actinomycetes</taxon>
        <taxon>Micrococcales</taxon>
        <taxon>Microbacteriaceae</taxon>
        <taxon>Microbacterium</taxon>
    </lineage>
</organism>
<sequence length="240" mass="24944">MSTPTTHRRFPLLETAPAAISLALVAGLLNAWTLGAVGTFSTVQSGNLVSIGYFLADSDHPRAWSAAASVLAFALGAFLCSLYVLWRGREQRPYSAEVLIFEVGVLAVLAAVNWSPGANPWWIAWAISFIAGVQGNAFHRETGMLYGNVAVTFVLQMAASLTGRAVGSGIDDDGQPHIRPAAAYFLVLVAFAGGGGIGFALDALWDGSSIVAAVMALIVLFVAAATVRGAVDPAQNAPTP</sequence>
<dbReference type="PANTHER" id="PTHR37314:SF4">
    <property type="entry name" value="UPF0700 TRANSMEMBRANE PROTEIN YOAK"/>
    <property type="match status" value="1"/>
</dbReference>
<dbReference type="Proteomes" id="UP000034098">
    <property type="component" value="Unassembled WGS sequence"/>
</dbReference>
<evidence type="ECO:0008006" key="4">
    <source>
        <dbReference type="Google" id="ProtNLM"/>
    </source>
</evidence>
<proteinExistence type="predicted"/>
<keyword evidence="1" id="KW-0472">Membrane</keyword>
<protein>
    <recommendedName>
        <fullName evidence="4">DUF1275 domain-containing protein</fullName>
    </recommendedName>
</protein>
<feature type="transmembrane region" description="Helical" evidence="1">
    <location>
        <begin position="121"/>
        <end position="138"/>
    </location>
</feature>
<feature type="transmembrane region" description="Helical" evidence="1">
    <location>
        <begin position="145"/>
        <end position="162"/>
    </location>
</feature>
<keyword evidence="1" id="KW-0812">Transmembrane</keyword>
<comment type="caution">
    <text evidence="2">The sequence shown here is derived from an EMBL/GenBank/DDBJ whole genome shotgun (WGS) entry which is preliminary data.</text>
</comment>
<evidence type="ECO:0000313" key="3">
    <source>
        <dbReference type="Proteomes" id="UP000034098"/>
    </source>
</evidence>
<dbReference type="PATRIC" id="fig|69370.6.peg.2332"/>
<feature type="transmembrane region" description="Helical" evidence="1">
    <location>
        <begin position="182"/>
        <end position="203"/>
    </location>
</feature>
<reference evidence="2 3" key="1">
    <citation type="submission" date="2015-02" db="EMBL/GenBank/DDBJ databases">
        <title>Draft genome sequences of ten Microbacterium spp. with emphasis on heavy metal contaminated environments.</title>
        <authorList>
            <person name="Corretto E."/>
        </authorList>
    </citation>
    <scope>NUCLEOTIDE SEQUENCE [LARGE SCALE GENOMIC DNA]</scope>
    <source>
        <strain evidence="2 3">DSM 8608</strain>
    </source>
</reference>
<accession>A0A0M2H7B7</accession>
<keyword evidence="1" id="KW-1133">Transmembrane helix</keyword>
<dbReference type="OrthoDB" id="7057004at2"/>
<keyword evidence="3" id="KW-1185">Reference proteome</keyword>
<gene>
    <name evidence="2" type="ORF">RS82_02296</name>
</gene>
<dbReference type="Pfam" id="PF06912">
    <property type="entry name" value="DUF1275"/>
    <property type="match status" value="1"/>
</dbReference>
<feature type="transmembrane region" description="Helical" evidence="1">
    <location>
        <begin position="210"/>
        <end position="231"/>
    </location>
</feature>
<dbReference type="RefSeq" id="WP_045299452.1">
    <property type="nucleotide sequence ID" value="NZ_JYJA01000035.1"/>
</dbReference>
<dbReference type="InterPro" id="IPR010699">
    <property type="entry name" value="DUF1275"/>
</dbReference>
<name>A0A0M2H7B7_MICTR</name>
<feature type="transmembrane region" description="Helical" evidence="1">
    <location>
        <begin position="63"/>
        <end position="86"/>
    </location>
</feature>